<dbReference type="InterPro" id="IPR028427">
    <property type="entry name" value="Met_Sox_Rdtase_MsrB"/>
</dbReference>
<accession>A0A1G1Z6K8</accession>
<dbReference type="Gene3D" id="2.170.150.20">
    <property type="entry name" value="Peptide methionine sulfoxide reductase"/>
    <property type="match status" value="1"/>
</dbReference>
<name>A0A1G1Z6K8_9BACT</name>
<proteinExistence type="predicted"/>
<dbReference type="GO" id="GO:0033743">
    <property type="term" value="F:peptide-methionine (R)-S-oxide reductase activity"/>
    <property type="evidence" value="ECO:0007669"/>
    <property type="project" value="UniProtKB-EC"/>
</dbReference>
<dbReference type="Pfam" id="PF01641">
    <property type="entry name" value="SelR"/>
    <property type="match status" value="1"/>
</dbReference>
<dbReference type="PANTHER" id="PTHR10173:SF52">
    <property type="entry name" value="METHIONINE-R-SULFOXIDE REDUCTASE B1"/>
    <property type="match status" value="1"/>
</dbReference>
<dbReference type="EMBL" id="MHIZ01000037">
    <property type="protein sequence ID" value="OGY59307.1"/>
    <property type="molecule type" value="Genomic_DNA"/>
</dbReference>
<keyword evidence="2" id="KW-0560">Oxidoreductase</keyword>
<dbReference type="AlphaFoldDB" id="A0A1G1Z6K8"/>
<evidence type="ECO:0000256" key="2">
    <source>
        <dbReference type="ARBA" id="ARBA00023002"/>
    </source>
</evidence>
<dbReference type="GO" id="GO:0005737">
    <property type="term" value="C:cytoplasm"/>
    <property type="evidence" value="ECO:0007669"/>
    <property type="project" value="TreeGrafter"/>
</dbReference>
<dbReference type="InterPro" id="IPR002579">
    <property type="entry name" value="Met_Sox_Rdtase_MsrB_dom"/>
</dbReference>
<comment type="catalytic activity">
    <reaction evidence="3">
        <text>L-methionyl-[protein] + [thioredoxin]-disulfide + H2O = L-methionyl-(R)-S-oxide-[protein] + [thioredoxin]-dithiol</text>
        <dbReference type="Rhea" id="RHEA:24164"/>
        <dbReference type="Rhea" id="RHEA-COMP:10698"/>
        <dbReference type="Rhea" id="RHEA-COMP:10700"/>
        <dbReference type="Rhea" id="RHEA-COMP:12313"/>
        <dbReference type="Rhea" id="RHEA-COMP:12314"/>
        <dbReference type="ChEBI" id="CHEBI:15377"/>
        <dbReference type="ChEBI" id="CHEBI:16044"/>
        <dbReference type="ChEBI" id="CHEBI:29950"/>
        <dbReference type="ChEBI" id="CHEBI:45764"/>
        <dbReference type="ChEBI" id="CHEBI:50058"/>
        <dbReference type="EC" id="1.8.4.12"/>
    </reaction>
</comment>
<reference evidence="5 6" key="1">
    <citation type="journal article" date="2016" name="Nat. Commun.">
        <title>Thousands of microbial genomes shed light on interconnected biogeochemical processes in an aquifer system.</title>
        <authorList>
            <person name="Anantharaman K."/>
            <person name="Brown C.T."/>
            <person name="Hug L.A."/>
            <person name="Sharon I."/>
            <person name="Castelle C.J."/>
            <person name="Probst A.J."/>
            <person name="Thomas B.C."/>
            <person name="Singh A."/>
            <person name="Wilkins M.J."/>
            <person name="Karaoz U."/>
            <person name="Brodie E.L."/>
            <person name="Williams K.H."/>
            <person name="Hubbard S.S."/>
            <person name="Banfield J.F."/>
        </authorList>
    </citation>
    <scope>NUCLEOTIDE SEQUENCE [LARGE SCALE GENOMIC DNA]</scope>
</reference>
<dbReference type="EC" id="1.8.4.12" evidence="1"/>
<dbReference type="GO" id="GO:0030091">
    <property type="term" value="P:protein repair"/>
    <property type="evidence" value="ECO:0007669"/>
    <property type="project" value="InterPro"/>
</dbReference>
<evidence type="ECO:0000256" key="1">
    <source>
        <dbReference type="ARBA" id="ARBA00012499"/>
    </source>
</evidence>
<dbReference type="Proteomes" id="UP000178808">
    <property type="component" value="Unassembled WGS sequence"/>
</dbReference>
<gene>
    <name evidence="5" type="ORF">A3I31_02210</name>
</gene>
<dbReference type="SUPFAM" id="SSF51316">
    <property type="entry name" value="Mss4-like"/>
    <property type="match status" value="1"/>
</dbReference>
<dbReference type="PROSITE" id="PS51790">
    <property type="entry name" value="MSRB"/>
    <property type="match status" value="1"/>
</dbReference>
<dbReference type="GO" id="GO:0006979">
    <property type="term" value="P:response to oxidative stress"/>
    <property type="evidence" value="ECO:0007669"/>
    <property type="project" value="InterPro"/>
</dbReference>
<protein>
    <recommendedName>
        <fullName evidence="1">peptide-methionine (R)-S-oxide reductase</fullName>
        <ecNumber evidence="1">1.8.4.12</ecNumber>
    </recommendedName>
</protein>
<dbReference type="InterPro" id="IPR011057">
    <property type="entry name" value="Mss4-like_sf"/>
</dbReference>
<evidence type="ECO:0000313" key="6">
    <source>
        <dbReference type="Proteomes" id="UP000178808"/>
    </source>
</evidence>
<sequence length="107" mass="11832">MEKFTDFFESGMYACKKCGNVLFPSDAKFKSGTAWPSFRKALPGAIAMKPDHSLGMERTEVVCAKCEEHLGHIFPDGKLCGDTDPNAGDRFCILSDSLDFSQKEEKS</sequence>
<evidence type="ECO:0000313" key="5">
    <source>
        <dbReference type="EMBL" id="OGY59307.1"/>
    </source>
</evidence>
<feature type="domain" description="MsrB" evidence="4">
    <location>
        <begin position="1"/>
        <end position="103"/>
    </location>
</feature>
<evidence type="ECO:0000259" key="4">
    <source>
        <dbReference type="PROSITE" id="PS51790"/>
    </source>
</evidence>
<evidence type="ECO:0000256" key="3">
    <source>
        <dbReference type="ARBA" id="ARBA00048488"/>
    </source>
</evidence>
<dbReference type="PANTHER" id="PTHR10173">
    <property type="entry name" value="METHIONINE SULFOXIDE REDUCTASE"/>
    <property type="match status" value="1"/>
</dbReference>
<organism evidence="5 6">
    <name type="scientific">Candidatus Colwellbacteria bacterium RIFCSPLOWO2_02_FULL_44_20b</name>
    <dbReference type="NCBI Taxonomy" id="1797691"/>
    <lineage>
        <taxon>Bacteria</taxon>
        <taxon>Candidatus Colwelliibacteriota</taxon>
    </lineage>
</organism>
<comment type="caution">
    <text evidence="5">The sequence shown here is derived from an EMBL/GenBank/DDBJ whole genome shotgun (WGS) entry which is preliminary data.</text>
</comment>